<dbReference type="Proteomes" id="UP000093267">
    <property type="component" value="Chromosome"/>
</dbReference>
<organism evidence="2 3">
    <name type="scientific">Secundilactobacillus paracollinoides</name>
    <dbReference type="NCBI Taxonomy" id="240427"/>
    <lineage>
        <taxon>Bacteria</taxon>
        <taxon>Bacillati</taxon>
        <taxon>Bacillota</taxon>
        <taxon>Bacilli</taxon>
        <taxon>Lactobacillales</taxon>
        <taxon>Lactobacillaceae</taxon>
        <taxon>Secundilactobacillus</taxon>
    </lineage>
</organism>
<dbReference type="SUPFAM" id="SSF117916">
    <property type="entry name" value="Fe-S cluster assembly (FSCA) domain-like"/>
    <property type="match status" value="1"/>
</dbReference>
<dbReference type="PANTHER" id="PTHR42831">
    <property type="entry name" value="FE-S PROTEIN MATURATION AUXILIARY FACTOR YITW"/>
    <property type="match status" value="1"/>
</dbReference>
<feature type="domain" description="MIP18 family-like" evidence="1">
    <location>
        <begin position="11"/>
        <end position="77"/>
    </location>
</feature>
<dbReference type="InterPro" id="IPR002744">
    <property type="entry name" value="MIP18-like"/>
</dbReference>
<gene>
    <name evidence="2" type="ORF">AYR63_05050</name>
</gene>
<evidence type="ECO:0000313" key="3">
    <source>
        <dbReference type="Proteomes" id="UP000093267"/>
    </source>
</evidence>
<dbReference type="PANTHER" id="PTHR42831:SF1">
    <property type="entry name" value="FE-S PROTEIN MATURATION AUXILIARY FACTOR YITW"/>
    <property type="match status" value="1"/>
</dbReference>
<sequence>MTTDRFTEKTMTALATVIDPELGVNLVALGLIYDVTLTKGDCVITMTLTIAGCPLTEYLYQAITKVLMTLPEVNTVHINLVWEPAWSVNKMSRQAKLELGIHG</sequence>
<dbReference type="AlphaFoldDB" id="A0A1B2IWZ9"/>
<dbReference type="Gene3D" id="3.30.300.130">
    <property type="entry name" value="Fe-S cluster assembly (FSCA)"/>
    <property type="match status" value="1"/>
</dbReference>
<protein>
    <submittedName>
        <fullName evidence="2">Aromatic ring hydroxylase</fullName>
    </submittedName>
</protein>
<accession>A0A1B2IWZ9</accession>
<evidence type="ECO:0000313" key="2">
    <source>
        <dbReference type="EMBL" id="ANZ66561.1"/>
    </source>
</evidence>
<dbReference type="InterPro" id="IPR034904">
    <property type="entry name" value="FSCA_dom_sf"/>
</dbReference>
<dbReference type="InterPro" id="IPR052339">
    <property type="entry name" value="Fe-S_Maturation_MIP18"/>
</dbReference>
<evidence type="ECO:0000259" key="1">
    <source>
        <dbReference type="Pfam" id="PF01883"/>
    </source>
</evidence>
<dbReference type="KEGG" id="lpd:AYR62_14075"/>
<dbReference type="OrthoDB" id="9805360at2"/>
<reference evidence="2 3" key="1">
    <citation type="submission" date="2016-03" db="EMBL/GenBank/DDBJ databases">
        <title>Pediococcus and Lactobacillus from brewery environment - whole genome sequencing and assembly.</title>
        <authorList>
            <person name="Behr J."/>
            <person name="Geissler A.J."/>
            <person name="Vogel R.F."/>
        </authorList>
    </citation>
    <scope>NUCLEOTIDE SEQUENCE [LARGE SCALE GENOMIC DNA]</scope>
    <source>
        <strain evidence="2 3">TMW 1.1995</strain>
    </source>
</reference>
<dbReference type="EMBL" id="CP014924">
    <property type="protein sequence ID" value="ANZ66561.1"/>
    <property type="molecule type" value="Genomic_DNA"/>
</dbReference>
<proteinExistence type="predicted"/>
<dbReference type="STRING" id="240427.AYR62_14075"/>
<name>A0A1B2IWZ9_9LACO</name>
<dbReference type="Pfam" id="PF01883">
    <property type="entry name" value="FeS_assembly_P"/>
    <property type="match status" value="1"/>
</dbReference>
<keyword evidence="3" id="KW-1185">Reference proteome</keyword>
<dbReference type="RefSeq" id="WP_054712062.1">
    <property type="nucleotide sequence ID" value="NZ_CP014912.1"/>
</dbReference>